<evidence type="ECO:0000313" key="1">
    <source>
        <dbReference type="EMBL" id="GLY80975.1"/>
    </source>
</evidence>
<protein>
    <recommendedName>
        <fullName evidence="3">DUF1330 domain-containing protein</fullName>
    </recommendedName>
</protein>
<accession>A0A9W6VUP5</accession>
<comment type="caution">
    <text evidence="1">The sequence shown here is derived from an EMBL/GenBank/DDBJ whole genome shotgun (WGS) entry which is preliminary data.</text>
</comment>
<dbReference type="PANTHER" id="PTHR40257">
    <property type="match status" value="1"/>
</dbReference>
<proteinExistence type="predicted"/>
<sequence length="149" mass="16794">MVWAGRPIAGKMDAVDQRMGWCRMAIDPTGKDLKRFLAHEPERPVVMLNLLRFKDGGAEGYADYLRHFRRSAEQVGAAIIYYGLGFDPIVAEQGQDWDAVLLVSYPSRYAFSEMVRDEEYQRGTHLRTDSLVEAVLQPTADASPAVWGD</sequence>
<dbReference type="PANTHER" id="PTHR40257:SF1">
    <property type="entry name" value="DUF1330 DOMAIN-CONTAINING PROTEIN"/>
    <property type="match status" value="1"/>
</dbReference>
<organism evidence="1 2">
    <name type="scientific">Actinoallomurus iriomotensis</name>
    <dbReference type="NCBI Taxonomy" id="478107"/>
    <lineage>
        <taxon>Bacteria</taxon>
        <taxon>Bacillati</taxon>
        <taxon>Actinomycetota</taxon>
        <taxon>Actinomycetes</taxon>
        <taxon>Streptosporangiales</taxon>
        <taxon>Thermomonosporaceae</taxon>
        <taxon>Actinoallomurus</taxon>
    </lineage>
</organism>
<dbReference type="Proteomes" id="UP001165135">
    <property type="component" value="Unassembled WGS sequence"/>
</dbReference>
<dbReference type="SUPFAM" id="SSF54909">
    <property type="entry name" value="Dimeric alpha+beta barrel"/>
    <property type="match status" value="1"/>
</dbReference>
<dbReference type="AlphaFoldDB" id="A0A9W6VUP5"/>
<evidence type="ECO:0000313" key="2">
    <source>
        <dbReference type="Proteomes" id="UP001165135"/>
    </source>
</evidence>
<evidence type="ECO:0008006" key="3">
    <source>
        <dbReference type="Google" id="ProtNLM"/>
    </source>
</evidence>
<gene>
    <name evidence="1" type="ORF">Airi01_092420</name>
</gene>
<reference evidence="1" key="1">
    <citation type="submission" date="2023-03" db="EMBL/GenBank/DDBJ databases">
        <title>Actinoallomurus iriomotensis NBRC 103681.</title>
        <authorList>
            <person name="Ichikawa N."/>
            <person name="Sato H."/>
            <person name="Tonouchi N."/>
        </authorList>
    </citation>
    <scope>NUCLEOTIDE SEQUENCE</scope>
    <source>
        <strain evidence="1">NBRC 103681</strain>
    </source>
</reference>
<dbReference type="EMBL" id="BSTJ01000016">
    <property type="protein sequence ID" value="GLY80975.1"/>
    <property type="molecule type" value="Genomic_DNA"/>
</dbReference>
<dbReference type="InterPro" id="IPR011008">
    <property type="entry name" value="Dimeric_a/b-barrel"/>
</dbReference>
<dbReference type="Gene3D" id="3.30.70.100">
    <property type="match status" value="1"/>
</dbReference>
<name>A0A9W6VUP5_9ACTN</name>